<protein>
    <submittedName>
        <fullName evidence="1">Uncharacterized protein</fullName>
    </submittedName>
</protein>
<dbReference type="EMBL" id="GBRH01171159">
    <property type="protein sequence ID" value="JAE26737.1"/>
    <property type="molecule type" value="Transcribed_RNA"/>
</dbReference>
<proteinExistence type="predicted"/>
<evidence type="ECO:0000313" key="1">
    <source>
        <dbReference type="EMBL" id="JAE26737.1"/>
    </source>
</evidence>
<organism evidence="1">
    <name type="scientific">Arundo donax</name>
    <name type="common">Giant reed</name>
    <name type="synonym">Donax arundinaceus</name>
    <dbReference type="NCBI Taxonomy" id="35708"/>
    <lineage>
        <taxon>Eukaryota</taxon>
        <taxon>Viridiplantae</taxon>
        <taxon>Streptophyta</taxon>
        <taxon>Embryophyta</taxon>
        <taxon>Tracheophyta</taxon>
        <taxon>Spermatophyta</taxon>
        <taxon>Magnoliopsida</taxon>
        <taxon>Liliopsida</taxon>
        <taxon>Poales</taxon>
        <taxon>Poaceae</taxon>
        <taxon>PACMAD clade</taxon>
        <taxon>Arundinoideae</taxon>
        <taxon>Arundineae</taxon>
        <taxon>Arundo</taxon>
    </lineage>
</organism>
<reference evidence="1" key="2">
    <citation type="journal article" date="2015" name="Data Brief">
        <title>Shoot transcriptome of the giant reed, Arundo donax.</title>
        <authorList>
            <person name="Barrero R.A."/>
            <person name="Guerrero F.D."/>
            <person name="Moolhuijzen P."/>
            <person name="Goolsby J.A."/>
            <person name="Tidwell J."/>
            <person name="Bellgard S.E."/>
            <person name="Bellgard M.I."/>
        </authorList>
    </citation>
    <scope>NUCLEOTIDE SEQUENCE</scope>
    <source>
        <tissue evidence="1">Shoot tissue taken approximately 20 cm above the soil surface</tissue>
    </source>
</reference>
<sequence>MKNPCANHLYL</sequence>
<name>A0A0A9GQL3_ARUDO</name>
<reference evidence="1" key="1">
    <citation type="submission" date="2014-09" db="EMBL/GenBank/DDBJ databases">
        <authorList>
            <person name="Magalhaes I.L.F."/>
            <person name="Oliveira U."/>
            <person name="Santos F.R."/>
            <person name="Vidigal T.H.D.A."/>
            <person name="Brescovit A.D."/>
            <person name="Santos A.J."/>
        </authorList>
    </citation>
    <scope>NUCLEOTIDE SEQUENCE</scope>
    <source>
        <tissue evidence="1">Shoot tissue taken approximately 20 cm above the soil surface</tissue>
    </source>
</reference>
<accession>A0A0A9GQL3</accession>